<dbReference type="SUPFAM" id="SSF51197">
    <property type="entry name" value="Clavaminate synthase-like"/>
    <property type="match status" value="1"/>
</dbReference>
<dbReference type="PRINTS" id="PR00682">
    <property type="entry name" value="IPNSYNTHASE"/>
</dbReference>
<comment type="caution">
    <text evidence="9">The sequence shown here is derived from an EMBL/GenBank/DDBJ whole genome shotgun (WGS) entry which is preliminary data.</text>
</comment>
<reference evidence="10" key="1">
    <citation type="journal article" date="2016" name="Nature">
        <title>The genome of the seagrass Zostera marina reveals angiosperm adaptation to the sea.</title>
        <authorList>
            <person name="Olsen J.L."/>
            <person name="Rouze P."/>
            <person name="Verhelst B."/>
            <person name="Lin Y.-C."/>
            <person name="Bayer T."/>
            <person name="Collen J."/>
            <person name="Dattolo E."/>
            <person name="De Paoli E."/>
            <person name="Dittami S."/>
            <person name="Maumus F."/>
            <person name="Michel G."/>
            <person name="Kersting A."/>
            <person name="Lauritano C."/>
            <person name="Lohaus R."/>
            <person name="Toepel M."/>
            <person name="Tonon T."/>
            <person name="Vanneste K."/>
            <person name="Amirebrahimi M."/>
            <person name="Brakel J."/>
            <person name="Bostroem C."/>
            <person name="Chovatia M."/>
            <person name="Grimwood J."/>
            <person name="Jenkins J.W."/>
            <person name="Jueterbock A."/>
            <person name="Mraz A."/>
            <person name="Stam W.T."/>
            <person name="Tice H."/>
            <person name="Bornberg-Bauer E."/>
            <person name="Green P.J."/>
            <person name="Pearson G.A."/>
            <person name="Procaccini G."/>
            <person name="Duarte C.M."/>
            <person name="Schmutz J."/>
            <person name="Reusch T.B.H."/>
            <person name="Van de Peer Y."/>
        </authorList>
    </citation>
    <scope>NUCLEOTIDE SEQUENCE [LARGE SCALE GENOMIC DNA]</scope>
    <source>
        <strain evidence="10">cv. Finnish</strain>
    </source>
</reference>
<organism evidence="9 10">
    <name type="scientific">Zostera marina</name>
    <name type="common">Eelgrass</name>
    <dbReference type="NCBI Taxonomy" id="29655"/>
    <lineage>
        <taxon>Eukaryota</taxon>
        <taxon>Viridiplantae</taxon>
        <taxon>Streptophyta</taxon>
        <taxon>Embryophyta</taxon>
        <taxon>Tracheophyta</taxon>
        <taxon>Spermatophyta</taxon>
        <taxon>Magnoliopsida</taxon>
        <taxon>Liliopsida</taxon>
        <taxon>Zosteraceae</taxon>
        <taxon>Zostera</taxon>
    </lineage>
</organism>
<dbReference type="PANTHER" id="PTHR47991">
    <property type="entry name" value="OXOGLUTARATE/IRON-DEPENDENT DIOXYGENASE"/>
    <property type="match status" value="1"/>
</dbReference>
<dbReference type="AlphaFoldDB" id="A0A0K9PW91"/>
<keyword evidence="4" id="KW-0223">Dioxygenase</keyword>
<evidence type="ECO:0000256" key="6">
    <source>
        <dbReference type="ARBA" id="ARBA00023004"/>
    </source>
</evidence>
<dbReference type="Pfam" id="PF03171">
    <property type="entry name" value="2OG-FeII_Oxy"/>
    <property type="match status" value="1"/>
</dbReference>
<accession>A0A0K9PW91</accession>
<gene>
    <name evidence="9" type="ORF">ZOSMA_162G00360</name>
</gene>
<dbReference type="Proteomes" id="UP000036987">
    <property type="component" value="Unassembled WGS sequence"/>
</dbReference>
<comment type="similarity">
    <text evidence="2 7">Belongs to the iron/ascorbate-dependent oxidoreductase family.</text>
</comment>
<evidence type="ECO:0000256" key="7">
    <source>
        <dbReference type="RuleBase" id="RU003682"/>
    </source>
</evidence>
<dbReference type="OrthoDB" id="288590at2759"/>
<proteinExistence type="inferred from homology"/>
<evidence type="ECO:0000313" key="10">
    <source>
        <dbReference type="Proteomes" id="UP000036987"/>
    </source>
</evidence>
<evidence type="ECO:0000256" key="2">
    <source>
        <dbReference type="ARBA" id="ARBA00008056"/>
    </source>
</evidence>
<dbReference type="STRING" id="29655.A0A0K9PW91"/>
<evidence type="ECO:0000256" key="4">
    <source>
        <dbReference type="ARBA" id="ARBA00022964"/>
    </source>
</evidence>
<protein>
    <recommendedName>
        <fullName evidence="8">Fe2OG dioxygenase domain-containing protein</fullName>
    </recommendedName>
</protein>
<dbReference type="InterPro" id="IPR027443">
    <property type="entry name" value="IPNS-like_sf"/>
</dbReference>
<sequence length="349" mass="39719">MVFVEQNLLLSDLVARNRDVVPIQYVRPISERPNLEDVIASDKSNIPIVDLQGIDGSNWSSVVKAIGLACQSDGFFQVNNHGISEELMANMICVSREFFRLPVSERNNSYSDSPLKANRLSTSFNVNTEKFGCWRDYLRLHCDPLEDFIHEWPSNPPSFRDVASEYSKKIRELALKLLGCISESLGLDKDSMKNSLGKHAQHMAINYYPTCSDPQLTYGLPAHKDPNAITLLLQDNVPGLQVLKNGKWVAVNPIPNLVVNIGDQIEVLSNGRYKSVLHRAIVNREQERMSIPTFYCPSMDSIIQPHKSLVDHKNTQLYRTFTYGEYYEMFWNRGLSRESCLDLFTISQN</sequence>
<keyword evidence="3 7" id="KW-0479">Metal-binding</keyword>
<feature type="domain" description="Fe2OG dioxygenase" evidence="8">
    <location>
        <begin position="199"/>
        <end position="297"/>
    </location>
</feature>
<evidence type="ECO:0000259" key="8">
    <source>
        <dbReference type="PROSITE" id="PS51471"/>
    </source>
</evidence>
<dbReference type="EMBL" id="LFYR01000625">
    <property type="protein sequence ID" value="KMZ72515.1"/>
    <property type="molecule type" value="Genomic_DNA"/>
</dbReference>
<dbReference type="GO" id="GO:0046872">
    <property type="term" value="F:metal ion binding"/>
    <property type="evidence" value="ECO:0007669"/>
    <property type="project" value="UniProtKB-KW"/>
</dbReference>
<keyword evidence="5 7" id="KW-0560">Oxidoreductase</keyword>
<evidence type="ECO:0000256" key="5">
    <source>
        <dbReference type="ARBA" id="ARBA00023002"/>
    </source>
</evidence>
<evidence type="ECO:0000256" key="3">
    <source>
        <dbReference type="ARBA" id="ARBA00022723"/>
    </source>
</evidence>
<evidence type="ECO:0000313" key="9">
    <source>
        <dbReference type="EMBL" id="KMZ72515.1"/>
    </source>
</evidence>
<dbReference type="InterPro" id="IPR026992">
    <property type="entry name" value="DIOX_N"/>
</dbReference>
<keyword evidence="10" id="KW-1185">Reference proteome</keyword>
<name>A0A0K9PW91_ZOSMR</name>
<dbReference type="Pfam" id="PF14226">
    <property type="entry name" value="DIOX_N"/>
    <property type="match status" value="1"/>
</dbReference>
<dbReference type="Gene3D" id="2.60.120.330">
    <property type="entry name" value="B-lactam Antibiotic, Isopenicillin N Synthase, Chain"/>
    <property type="match status" value="1"/>
</dbReference>
<dbReference type="GO" id="GO:0002229">
    <property type="term" value="P:defense response to oomycetes"/>
    <property type="evidence" value="ECO:0007669"/>
    <property type="project" value="UniProtKB-ARBA"/>
</dbReference>
<evidence type="ECO:0000256" key="1">
    <source>
        <dbReference type="ARBA" id="ARBA00001961"/>
    </source>
</evidence>
<dbReference type="InterPro" id="IPR005123">
    <property type="entry name" value="Oxoglu/Fe-dep_dioxygenase_dom"/>
</dbReference>
<keyword evidence="6 7" id="KW-0408">Iron</keyword>
<dbReference type="InterPro" id="IPR050295">
    <property type="entry name" value="Plant_2OG-oxidoreductases"/>
</dbReference>
<dbReference type="FunFam" id="2.60.120.330:FF:000007">
    <property type="entry name" value="Protein DMR6-like oxygenase 2"/>
    <property type="match status" value="1"/>
</dbReference>
<dbReference type="PROSITE" id="PS51471">
    <property type="entry name" value="FE2OG_OXY"/>
    <property type="match status" value="1"/>
</dbReference>
<comment type="cofactor">
    <cofactor evidence="1">
        <name>L-ascorbate</name>
        <dbReference type="ChEBI" id="CHEBI:38290"/>
    </cofactor>
</comment>
<dbReference type="InterPro" id="IPR044861">
    <property type="entry name" value="IPNS-like_FE2OG_OXY"/>
</dbReference>
<dbReference type="OMA" id="VWEGTSH"/>
<dbReference type="GO" id="GO:0051213">
    <property type="term" value="F:dioxygenase activity"/>
    <property type="evidence" value="ECO:0007669"/>
    <property type="project" value="UniProtKB-KW"/>
</dbReference>